<keyword evidence="7" id="KW-0540">Nuclease</keyword>
<organism evidence="13 14">
    <name type="scientific">Candidatus Blautia faecigallinarum</name>
    <dbReference type="NCBI Taxonomy" id="2838488"/>
    <lineage>
        <taxon>Bacteria</taxon>
        <taxon>Bacillati</taxon>
        <taxon>Bacillota</taxon>
        <taxon>Clostridia</taxon>
        <taxon>Lachnospirales</taxon>
        <taxon>Lachnospiraceae</taxon>
        <taxon>Blautia</taxon>
    </lineage>
</organism>
<evidence type="ECO:0000313" key="14">
    <source>
        <dbReference type="Proteomes" id="UP000824041"/>
    </source>
</evidence>
<comment type="caution">
    <text evidence="13">The sequence shown here is derived from an EMBL/GenBank/DDBJ whole genome shotgun (WGS) entry which is preliminary data.</text>
</comment>
<dbReference type="Pfam" id="PF01693">
    <property type="entry name" value="Cauli_VI"/>
    <property type="match status" value="1"/>
</dbReference>
<dbReference type="Proteomes" id="UP000824041">
    <property type="component" value="Unassembled WGS sequence"/>
</dbReference>
<sequence>MAKKKVYAVKKGRTTGLFDSWDACSKAVTGYPGAVFKGFETEEEARLFLDGGQEAIRPEERERAEKDAAEKNTVTAQGNSGNDVLIAYVDGSFDPAIGKYSFGCILLTPEGETIRKSGNGTEPESLLIRNVAGEMLGAMHAVQWALQNGYKALEIRYDYEGIERWAAGDWKAKNPLTRKYADFMQGKQQLLKITYQKVKAHSGDRYNEEADKLAKAALTGEDGILEVKM</sequence>
<keyword evidence="10" id="KW-0378">Hydrolase</keyword>
<dbReference type="Pfam" id="PF00075">
    <property type="entry name" value="RNase_H"/>
    <property type="match status" value="1"/>
</dbReference>
<dbReference type="GO" id="GO:0004523">
    <property type="term" value="F:RNA-DNA hybrid ribonuclease activity"/>
    <property type="evidence" value="ECO:0007669"/>
    <property type="project" value="UniProtKB-EC"/>
</dbReference>
<accession>A0A9D2DRV1</accession>
<evidence type="ECO:0000256" key="8">
    <source>
        <dbReference type="ARBA" id="ARBA00022723"/>
    </source>
</evidence>
<evidence type="ECO:0000256" key="10">
    <source>
        <dbReference type="ARBA" id="ARBA00022801"/>
    </source>
</evidence>
<dbReference type="InterPro" id="IPR037056">
    <property type="entry name" value="RNase_H1_N_sf"/>
</dbReference>
<evidence type="ECO:0000256" key="3">
    <source>
        <dbReference type="ARBA" id="ARBA00004065"/>
    </source>
</evidence>
<dbReference type="EC" id="3.1.26.4" evidence="5"/>
<evidence type="ECO:0000313" key="13">
    <source>
        <dbReference type="EMBL" id="HIZ22057.1"/>
    </source>
</evidence>
<evidence type="ECO:0000256" key="7">
    <source>
        <dbReference type="ARBA" id="ARBA00022722"/>
    </source>
</evidence>
<dbReference type="InterPro" id="IPR011320">
    <property type="entry name" value="RNase_H1_N"/>
</dbReference>
<keyword evidence="9" id="KW-0255">Endonuclease</keyword>
<dbReference type="InterPro" id="IPR050092">
    <property type="entry name" value="RNase_H"/>
</dbReference>
<comment type="catalytic activity">
    <reaction evidence="1">
        <text>Endonucleolytic cleavage to 5'-phosphomonoester.</text>
        <dbReference type="EC" id="3.1.26.4"/>
    </reaction>
</comment>
<evidence type="ECO:0000256" key="2">
    <source>
        <dbReference type="ARBA" id="ARBA00001946"/>
    </source>
</evidence>
<proteinExistence type="inferred from homology"/>
<feature type="domain" description="RNase H type-1" evidence="12">
    <location>
        <begin position="81"/>
        <end position="219"/>
    </location>
</feature>
<dbReference type="InterPro" id="IPR036397">
    <property type="entry name" value="RNaseH_sf"/>
</dbReference>
<evidence type="ECO:0000256" key="6">
    <source>
        <dbReference type="ARBA" id="ARBA00017721"/>
    </source>
</evidence>
<dbReference type="Gene3D" id="3.40.970.10">
    <property type="entry name" value="Ribonuclease H1, N-terminal domain"/>
    <property type="match status" value="1"/>
</dbReference>
<evidence type="ECO:0000256" key="1">
    <source>
        <dbReference type="ARBA" id="ARBA00000077"/>
    </source>
</evidence>
<dbReference type="AlphaFoldDB" id="A0A9D2DRV1"/>
<dbReference type="InterPro" id="IPR012337">
    <property type="entry name" value="RNaseH-like_sf"/>
</dbReference>
<dbReference type="InterPro" id="IPR002156">
    <property type="entry name" value="RNaseH_domain"/>
</dbReference>
<comment type="similarity">
    <text evidence="4">Belongs to the RNase H family.</text>
</comment>
<evidence type="ECO:0000259" key="12">
    <source>
        <dbReference type="PROSITE" id="PS50879"/>
    </source>
</evidence>
<name>A0A9D2DRV1_9FIRM</name>
<dbReference type="FunFam" id="3.40.970.10:FF:000002">
    <property type="entry name" value="Ribonuclease H"/>
    <property type="match status" value="1"/>
</dbReference>
<evidence type="ECO:0000256" key="4">
    <source>
        <dbReference type="ARBA" id="ARBA00005300"/>
    </source>
</evidence>
<evidence type="ECO:0000256" key="9">
    <source>
        <dbReference type="ARBA" id="ARBA00022759"/>
    </source>
</evidence>
<dbReference type="SUPFAM" id="SSF53098">
    <property type="entry name" value="Ribonuclease H-like"/>
    <property type="match status" value="1"/>
</dbReference>
<evidence type="ECO:0000256" key="5">
    <source>
        <dbReference type="ARBA" id="ARBA00012180"/>
    </source>
</evidence>
<gene>
    <name evidence="13" type="ORF">IAA21_04560</name>
</gene>
<evidence type="ECO:0000256" key="11">
    <source>
        <dbReference type="ARBA" id="ARBA00022842"/>
    </source>
</evidence>
<protein>
    <recommendedName>
        <fullName evidence="6">Ribonuclease H</fullName>
        <ecNumber evidence="5">3.1.26.4</ecNumber>
    </recommendedName>
</protein>
<dbReference type="Gene3D" id="3.30.420.10">
    <property type="entry name" value="Ribonuclease H-like superfamily/Ribonuclease H"/>
    <property type="match status" value="1"/>
</dbReference>
<reference evidence="13" key="2">
    <citation type="submission" date="2021-04" db="EMBL/GenBank/DDBJ databases">
        <authorList>
            <person name="Gilroy R."/>
        </authorList>
    </citation>
    <scope>NUCLEOTIDE SEQUENCE</scope>
    <source>
        <strain evidence="13">14324</strain>
    </source>
</reference>
<keyword evidence="11" id="KW-0460">Magnesium</keyword>
<dbReference type="CDD" id="cd09277">
    <property type="entry name" value="RNase_HI_bacteria_like"/>
    <property type="match status" value="1"/>
</dbReference>
<dbReference type="SUPFAM" id="SSF55658">
    <property type="entry name" value="L9 N-domain-like"/>
    <property type="match status" value="1"/>
</dbReference>
<dbReference type="PANTHER" id="PTHR10642">
    <property type="entry name" value="RIBONUCLEASE H1"/>
    <property type="match status" value="1"/>
</dbReference>
<reference evidence="13" key="1">
    <citation type="journal article" date="2021" name="PeerJ">
        <title>Extensive microbial diversity within the chicken gut microbiome revealed by metagenomics and culture.</title>
        <authorList>
            <person name="Gilroy R."/>
            <person name="Ravi A."/>
            <person name="Getino M."/>
            <person name="Pursley I."/>
            <person name="Horton D.L."/>
            <person name="Alikhan N.F."/>
            <person name="Baker D."/>
            <person name="Gharbi K."/>
            <person name="Hall N."/>
            <person name="Watson M."/>
            <person name="Adriaenssens E.M."/>
            <person name="Foster-Nyarko E."/>
            <person name="Jarju S."/>
            <person name="Secka A."/>
            <person name="Antonio M."/>
            <person name="Oren A."/>
            <person name="Chaudhuri R.R."/>
            <person name="La Ragione R."/>
            <person name="Hildebrand F."/>
            <person name="Pallen M.J."/>
        </authorList>
    </citation>
    <scope>NUCLEOTIDE SEQUENCE</scope>
    <source>
        <strain evidence="13">14324</strain>
    </source>
</reference>
<dbReference type="InterPro" id="IPR009027">
    <property type="entry name" value="Ribosomal_bL9/RNase_H1_N"/>
</dbReference>
<comment type="cofactor">
    <cofactor evidence="2">
        <name>Mg(2+)</name>
        <dbReference type="ChEBI" id="CHEBI:18420"/>
    </cofactor>
</comment>
<dbReference type="GO" id="GO:0046872">
    <property type="term" value="F:metal ion binding"/>
    <property type="evidence" value="ECO:0007669"/>
    <property type="project" value="UniProtKB-KW"/>
</dbReference>
<dbReference type="PROSITE" id="PS50879">
    <property type="entry name" value="RNASE_H_1"/>
    <property type="match status" value="1"/>
</dbReference>
<dbReference type="GO" id="GO:0003676">
    <property type="term" value="F:nucleic acid binding"/>
    <property type="evidence" value="ECO:0007669"/>
    <property type="project" value="InterPro"/>
</dbReference>
<dbReference type="EMBL" id="DXBU01000059">
    <property type="protein sequence ID" value="HIZ22057.1"/>
    <property type="molecule type" value="Genomic_DNA"/>
</dbReference>
<dbReference type="PANTHER" id="PTHR10642:SF26">
    <property type="entry name" value="RIBONUCLEASE H1"/>
    <property type="match status" value="1"/>
</dbReference>
<comment type="function">
    <text evidence="3">Endonuclease that specifically degrades the RNA of RNA-DNA hybrids.</text>
</comment>
<dbReference type="GO" id="GO:0043137">
    <property type="term" value="P:DNA replication, removal of RNA primer"/>
    <property type="evidence" value="ECO:0007669"/>
    <property type="project" value="TreeGrafter"/>
</dbReference>
<keyword evidence="8" id="KW-0479">Metal-binding</keyword>